<dbReference type="InterPro" id="IPR000515">
    <property type="entry name" value="MetI-like"/>
</dbReference>
<dbReference type="AlphaFoldDB" id="A0A9X1LDA5"/>
<comment type="caution">
    <text evidence="9">The sequence shown here is derived from an EMBL/GenBank/DDBJ whole genome shotgun (WGS) entry which is preliminary data.</text>
</comment>
<keyword evidence="2 7" id="KW-0813">Transport</keyword>
<dbReference type="EMBL" id="JAJAQI010000045">
    <property type="protein sequence ID" value="MCB4824512.1"/>
    <property type="molecule type" value="Genomic_DNA"/>
</dbReference>
<evidence type="ECO:0000256" key="2">
    <source>
        <dbReference type="ARBA" id="ARBA00022448"/>
    </source>
</evidence>
<comment type="subcellular location">
    <subcellularLocation>
        <location evidence="1 7">Cell membrane</location>
        <topology evidence="1 7">Multi-pass membrane protein</topology>
    </subcellularLocation>
</comment>
<comment type="similarity">
    <text evidence="7">Belongs to the binding-protein-dependent transport system permease family.</text>
</comment>
<feature type="transmembrane region" description="Helical" evidence="7">
    <location>
        <begin position="7"/>
        <end position="25"/>
    </location>
</feature>
<dbReference type="PROSITE" id="PS50928">
    <property type="entry name" value="ABC_TM1"/>
    <property type="match status" value="1"/>
</dbReference>
<evidence type="ECO:0000259" key="8">
    <source>
        <dbReference type="PROSITE" id="PS50928"/>
    </source>
</evidence>
<dbReference type="InterPro" id="IPR035906">
    <property type="entry name" value="MetI-like_sf"/>
</dbReference>
<feature type="transmembrane region" description="Helical" evidence="7">
    <location>
        <begin position="65"/>
        <end position="92"/>
    </location>
</feature>
<evidence type="ECO:0000256" key="4">
    <source>
        <dbReference type="ARBA" id="ARBA00022692"/>
    </source>
</evidence>
<sequence length="272" mass="30123">MLRLLRTYGLAMVLLTFVAFPLYWMTLTSLKPQTEVFRVPPTFLPATWTLEHYVNLFWLTDFGLLFWNSLKVCLLSTALSLAVGILGAYALARFNVRGKEAYGRLVLLAYMFPGALLVIPLLLLFRELGLTNSHLGLSLAYLTFSLPFVMWVMRDFFASVPVDLEEAAMIDGATRLGALWDVVLPQAVPGIIATGIFAFLFAWNEYLYALILISDESLRTLPPGMMRFVSTTDTNWGLIMAASTLATLPMALAFGLIQRYLVTGMGAGGVKG</sequence>
<dbReference type="Proteomes" id="UP001139311">
    <property type="component" value="Unassembled WGS sequence"/>
</dbReference>
<evidence type="ECO:0000256" key="6">
    <source>
        <dbReference type="ARBA" id="ARBA00023136"/>
    </source>
</evidence>
<evidence type="ECO:0000256" key="7">
    <source>
        <dbReference type="RuleBase" id="RU363032"/>
    </source>
</evidence>
<proteinExistence type="inferred from homology"/>
<dbReference type="RefSeq" id="WP_226612300.1">
    <property type="nucleotide sequence ID" value="NZ_JAJAQI010000045.1"/>
</dbReference>
<dbReference type="GO" id="GO:0055085">
    <property type="term" value="P:transmembrane transport"/>
    <property type="evidence" value="ECO:0007669"/>
    <property type="project" value="InterPro"/>
</dbReference>
<name>A0A9X1LDA5_9PROT</name>
<evidence type="ECO:0000313" key="9">
    <source>
        <dbReference type="EMBL" id="MCB4824512.1"/>
    </source>
</evidence>
<evidence type="ECO:0000256" key="3">
    <source>
        <dbReference type="ARBA" id="ARBA00022475"/>
    </source>
</evidence>
<accession>A0A9X1LDA5</accession>
<keyword evidence="10" id="KW-1185">Reference proteome</keyword>
<keyword evidence="5 7" id="KW-1133">Transmembrane helix</keyword>
<keyword evidence="6 7" id="KW-0472">Membrane</keyword>
<dbReference type="PANTHER" id="PTHR32243">
    <property type="entry name" value="MALTOSE TRANSPORT SYSTEM PERMEASE-RELATED"/>
    <property type="match status" value="1"/>
</dbReference>
<protein>
    <submittedName>
        <fullName evidence="9">Carbohydrate ABC transporter permease</fullName>
    </submittedName>
</protein>
<evidence type="ECO:0000256" key="1">
    <source>
        <dbReference type="ARBA" id="ARBA00004651"/>
    </source>
</evidence>
<dbReference type="CDD" id="cd06261">
    <property type="entry name" value="TM_PBP2"/>
    <property type="match status" value="1"/>
</dbReference>
<feature type="transmembrane region" description="Helical" evidence="7">
    <location>
        <begin position="236"/>
        <end position="257"/>
    </location>
</feature>
<dbReference type="InterPro" id="IPR050901">
    <property type="entry name" value="BP-dep_ABC_trans_perm"/>
</dbReference>
<dbReference type="Pfam" id="PF00528">
    <property type="entry name" value="BPD_transp_1"/>
    <property type="match status" value="1"/>
</dbReference>
<dbReference type="GO" id="GO:0005886">
    <property type="term" value="C:plasma membrane"/>
    <property type="evidence" value="ECO:0007669"/>
    <property type="project" value="UniProtKB-SubCell"/>
</dbReference>
<gene>
    <name evidence="9" type="ORF">LHA35_22540</name>
</gene>
<dbReference type="PANTHER" id="PTHR32243:SF18">
    <property type="entry name" value="INNER MEMBRANE ABC TRANSPORTER PERMEASE PROTEIN YCJP"/>
    <property type="match status" value="1"/>
</dbReference>
<feature type="transmembrane region" description="Helical" evidence="7">
    <location>
        <begin position="137"/>
        <end position="157"/>
    </location>
</feature>
<dbReference type="Gene3D" id="1.10.3720.10">
    <property type="entry name" value="MetI-like"/>
    <property type="match status" value="1"/>
</dbReference>
<feature type="transmembrane region" description="Helical" evidence="7">
    <location>
        <begin position="178"/>
        <end position="203"/>
    </location>
</feature>
<keyword evidence="4 7" id="KW-0812">Transmembrane</keyword>
<organism evidence="9 10">
    <name type="scientific">Roseicella aerolata</name>
    <dbReference type="NCBI Taxonomy" id="2883479"/>
    <lineage>
        <taxon>Bacteria</taxon>
        <taxon>Pseudomonadati</taxon>
        <taxon>Pseudomonadota</taxon>
        <taxon>Alphaproteobacteria</taxon>
        <taxon>Acetobacterales</taxon>
        <taxon>Roseomonadaceae</taxon>
        <taxon>Roseicella</taxon>
    </lineage>
</organism>
<dbReference type="SUPFAM" id="SSF161098">
    <property type="entry name" value="MetI-like"/>
    <property type="match status" value="1"/>
</dbReference>
<feature type="domain" description="ABC transmembrane type-1" evidence="8">
    <location>
        <begin position="66"/>
        <end position="257"/>
    </location>
</feature>
<keyword evidence="3" id="KW-1003">Cell membrane</keyword>
<reference evidence="9" key="1">
    <citation type="submission" date="2021-10" db="EMBL/GenBank/DDBJ databases">
        <title>Roseicella aerolatum sp. nov., isolated from aerosols of e-waste dismantling site.</title>
        <authorList>
            <person name="Qin T."/>
        </authorList>
    </citation>
    <scope>NUCLEOTIDE SEQUENCE</scope>
    <source>
        <strain evidence="9">GB24</strain>
    </source>
</reference>
<feature type="transmembrane region" description="Helical" evidence="7">
    <location>
        <begin position="104"/>
        <end position="125"/>
    </location>
</feature>
<evidence type="ECO:0000256" key="5">
    <source>
        <dbReference type="ARBA" id="ARBA00022989"/>
    </source>
</evidence>
<evidence type="ECO:0000313" key="10">
    <source>
        <dbReference type="Proteomes" id="UP001139311"/>
    </source>
</evidence>